<dbReference type="PANTHER" id="PTHR31741:SF63">
    <property type="entry name" value="O-FUCOSYLTRANSFERASE 37"/>
    <property type="match status" value="1"/>
</dbReference>
<keyword evidence="6" id="KW-0812">Transmembrane</keyword>
<keyword evidence="10" id="KW-0325">Glycoprotein</keyword>
<keyword evidence="9" id="KW-0472">Membrane</keyword>
<organism evidence="14 15">
    <name type="scientific">Morella rubra</name>
    <name type="common">Chinese bayberry</name>
    <dbReference type="NCBI Taxonomy" id="262757"/>
    <lineage>
        <taxon>Eukaryota</taxon>
        <taxon>Viridiplantae</taxon>
        <taxon>Streptophyta</taxon>
        <taxon>Embryophyta</taxon>
        <taxon>Tracheophyta</taxon>
        <taxon>Spermatophyta</taxon>
        <taxon>Magnoliopsida</taxon>
        <taxon>eudicotyledons</taxon>
        <taxon>Gunneridae</taxon>
        <taxon>Pentapetalae</taxon>
        <taxon>rosids</taxon>
        <taxon>fabids</taxon>
        <taxon>Fagales</taxon>
        <taxon>Myricaceae</taxon>
        <taxon>Morella</taxon>
    </lineage>
</organism>
<evidence type="ECO:0000256" key="13">
    <source>
        <dbReference type="ARBA" id="ARBA00030350"/>
    </source>
</evidence>
<gene>
    <name evidence="14" type="ORF">CJ030_MR3G018702</name>
</gene>
<keyword evidence="15" id="KW-1185">Reference proteome</keyword>
<comment type="pathway">
    <text evidence="2">Glycan metabolism.</text>
</comment>
<evidence type="ECO:0000313" key="15">
    <source>
        <dbReference type="Proteomes" id="UP000516437"/>
    </source>
</evidence>
<dbReference type="EMBL" id="RXIC02000021">
    <property type="protein sequence ID" value="KAB1219103.1"/>
    <property type="molecule type" value="Genomic_DNA"/>
</dbReference>
<accession>A0A6A1W2J1</accession>
<keyword evidence="5" id="KW-0808">Transferase</keyword>
<evidence type="ECO:0000256" key="12">
    <source>
        <dbReference type="ARBA" id="ARBA00023277"/>
    </source>
</evidence>
<protein>
    <recommendedName>
        <fullName evidence="13">O-fucosyltransferase family protein</fullName>
    </recommendedName>
</protein>
<proteinExistence type="inferred from homology"/>
<evidence type="ECO:0000256" key="8">
    <source>
        <dbReference type="ARBA" id="ARBA00022989"/>
    </source>
</evidence>
<comment type="subcellular location">
    <subcellularLocation>
        <location evidence="1">Membrane</location>
        <topology evidence="1">Single-pass type II membrane protein</topology>
    </subcellularLocation>
</comment>
<sequence length="317" mass="34326">MQDLQHLFSQELGNRLARKIWIEGPYIALHLRLEKNVWVKSGCLTGLGPEYDEILIKVRESQPEYLTGRLLKALGASSSARIYIARGEPFGCTQALQPLAAEFPNLVSREMLAQEGELSPYINKSSALAAIDYIVSLSSNVFVPYHGGNMGRIMQLWSGFGPSGTSLFEPSKRSPGAEEAAARLWRRLGPDGGTGILLLGTKTVPLCDRAAAGGTTGFESRTAKAPPRDDVTRKIRISTAAPRILALSILQDGAAGIKGPRLYAAAEAESGWKRRFSGLTRAEPTTICNRRARAPALLASRYCVKARTARYKGGGRA</sequence>
<dbReference type="PANTHER" id="PTHR31741">
    <property type="entry name" value="OS02G0726500 PROTEIN-RELATED"/>
    <property type="match status" value="1"/>
</dbReference>
<dbReference type="OrthoDB" id="2016498at2759"/>
<comment type="caution">
    <text evidence="14">The sequence shown here is derived from an EMBL/GenBank/DDBJ whole genome shotgun (WGS) entry which is preliminary data.</text>
</comment>
<evidence type="ECO:0000256" key="1">
    <source>
        <dbReference type="ARBA" id="ARBA00004606"/>
    </source>
</evidence>
<evidence type="ECO:0000256" key="9">
    <source>
        <dbReference type="ARBA" id="ARBA00023136"/>
    </source>
</evidence>
<dbReference type="GO" id="GO:0005737">
    <property type="term" value="C:cytoplasm"/>
    <property type="evidence" value="ECO:0007669"/>
    <property type="project" value="TreeGrafter"/>
</dbReference>
<dbReference type="InterPro" id="IPR019378">
    <property type="entry name" value="GDP-Fuc_O-FucTrfase"/>
</dbReference>
<evidence type="ECO:0000256" key="3">
    <source>
        <dbReference type="ARBA" id="ARBA00007737"/>
    </source>
</evidence>
<dbReference type="AlphaFoldDB" id="A0A6A1W2J1"/>
<evidence type="ECO:0000256" key="11">
    <source>
        <dbReference type="ARBA" id="ARBA00023253"/>
    </source>
</evidence>
<name>A0A6A1W2J1_9ROSI</name>
<evidence type="ECO:0000256" key="5">
    <source>
        <dbReference type="ARBA" id="ARBA00022679"/>
    </source>
</evidence>
<dbReference type="Proteomes" id="UP000516437">
    <property type="component" value="Chromosome 3"/>
</dbReference>
<keyword evidence="4" id="KW-0328">Glycosyltransferase</keyword>
<evidence type="ECO:0000256" key="6">
    <source>
        <dbReference type="ARBA" id="ARBA00022692"/>
    </source>
</evidence>
<keyword evidence="8" id="KW-1133">Transmembrane helix</keyword>
<comment type="similarity">
    <text evidence="3">Belongs to the glycosyltransferase GT106 family.</text>
</comment>
<evidence type="ECO:0000256" key="10">
    <source>
        <dbReference type="ARBA" id="ARBA00023180"/>
    </source>
</evidence>
<evidence type="ECO:0000256" key="7">
    <source>
        <dbReference type="ARBA" id="ARBA00022968"/>
    </source>
</evidence>
<evidence type="ECO:0000256" key="4">
    <source>
        <dbReference type="ARBA" id="ARBA00022676"/>
    </source>
</evidence>
<reference evidence="14 15" key="1">
    <citation type="journal article" date="2019" name="Plant Biotechnol. J.">
        <title>The red bayberry genome and genetic basis of sex determination.</title>
        <authorList>
            <person name="Jia H.M."/>
            <person name="Jia H.J."/>
            <person name="Cai Q.L."/>
            <person name="Wang Y."/>
            <person name="Zhao H.B."/>
            <person name="Yang W.F."/>
            <person name="Wang G.Y."/>
            <person name="Li Y.H."/>
            <person name="Zhan D.L."/>
            <person name="Shen Y.T."/>
            <person name="Niu Q.F."/>
            <person name="Chang L."/>
            <person name="Qiu J."/>
            <person name="Zhao L."/>
            <person name="Xie H.B."/>
            <person name="Fu W.Y."/>
            <person name="Jin J."/>
            <person name="Li X.W."/>
            <person name="Jiao Y."/>
            <person name="Zhou C.C."/>
            <person name="Tu T."/>
            <person name="Chai C.Y."/>
            <person name="Gao J.L."/>
            <person name="Fan L.J."/>
            <person name="van de Weg E."/>
            <person name="Wang J.Y."/>
            <person name="Gao Z.S."/>
        </authorList>
    </citation>
    <scope>NUCLEOTIDE SEQUENCE [LARGE SCALE GENOMIC DNA]</scope>
    <source>
        <tissue evidence="14">Leaves</tissue>
    </source>
</reference>
<dbReference type="GO" id="GO:0016020">
    <property type="term" value="C:membrane"/>
    <property type="evidence" value="ECO:0007669"/>
    <property type="project" value="UniProtKB-SubCell"/>
</dbReference>
<dbReference type="GO" id="GO:0006004">
    <property type="term" value="P:fucose metabolic process"/>
    <property type="evidence" value="ECO:0007669"/>
    <property type="project" value="UniProtKB-KW"/>
</dbReference>
<evidence type="ECO:0000313" key="14">
    <source>
        <dbReference type="EMBL" id="KAB1219103.1"/>
    </source>
</evidence>
<keyword evidence="12" id="KW-0119">Carbohydrate metabolism</keyword>
<keyword evidence="7" id="KW-0735">Signal-anchor</keyword>
<evidence type="ECO:0000256" key="2">
    <source>
        <dbReference type="ARBA" id="ARBA00004881"/>
    </source>
</evidence>
<keyword evidence="11" id="KW-0294">Fucose metabolism</keyword>
<dbReference type="GO" id="GO:0016757">
    <property type="term" value="F:glycosyltransferase activity"/>
    <property type="evidence" value="ECO:0007669"/>
    <property type="project" value="UniProtKB-KW"/>
</dbReference>
<dbReference type="Pfam" id="PF10250">
    <property type="entry name" value="O-FucT"/>
    <property type="match status" value="1"/>
</dbReference>